<protein>
    <recommendedName>
        <fullName evidence="2">YCII-related domain-containing protein</fullName>
    </recommendedName>
</protein>
<evidence type="ECO:0000259" key="2">
    <source>
        <dbReference type="Pfam" id="PF03795"/>
    </source>
</evidence>
<reference evidence="3" key="1">
    <citation type="submission" date="2021-03" db="EMBL/GenBank/DDBJ databases">
        <title>Human Oral Microbial Genomes.</title>
        <authorList>
            <person name="Johnston C.D."/>
            <person name="Chen T."/>
            <person name="Dewhirst F.E."/>
        </authorList>
    </citation>
    <scope>NUCLEOTIDE SEQUENCE</scope>
    <source>
        <strain evidence="3">F0714</strain>
    </source>
</reference>
<dbReference type="Pfam" id="PF03795">
    <property type="entry name" value="YCII"/>
    <property type="match status" value="1"/>
</dbReference>
<comment type="similarity">
    <text evidence="1">Belongs to the YciI family.</text>
</comment>
<dbReference type="Proteomes" id="UP000677180">
    <property type="component" value="Chromosome"/>
</dbReference>
<proteinExistence type="inferred from homology"/>
<dbReference type="Gene3D" id="3.30.70.1060">
    <property type="entry name" value="Dimeric alpha+beta barrel"/>
    <property type="match status" value="1"/>
</dbReference>
<dbReference type="RefSeq" id="WP_014847214.1">
    <property type="nucleotide sequence ID" value="NZ_CAJZDL010000012.1"/>
</dbReference>
<dbReference type="InterPro" id="IPR005545">
    <property type="entry name" value="YCII"/>
</dbReference>
<evidence type="ECO:0000313" key="4">
    <source>
        <dbReference type="Proteomes" id="UP000677180"/>
    </source>
</evidence>
<sequence>MQYFAVHYTYVDDAELIARHRPDHRAFLSGLTDKGLIAGGAYPDATPPSALLVFKAESAETVSELLTGDPFRSNDVLADVRIVHWTPVIGIFAE</sequence>
<gene>
    <name evidence="3" type="ORF">J5A53_04760</name>
</gene>
<evidence type="ECO:0000313" key="3">
    <source>
        <dbReference type="EMBL" id="QUC12006.1"/>
    </source>
</evidence>
<feature type="domain" description="YCII-related" evidence="2">
    <location>
        <begin position="1"/>
        <end position="86"/>
    </location>
</feature>
<dbReference type="SUPFAM" id="SSF54909">
    <property type="entry name" value="Dimeric alpha+beta barrel"/>
    <property type="match status" value="1"/>
</dbReference>
<dbReference type="InterPro" id="IPR011008">
    <property type="entry name" value="Dimeric_a/b-barrel"/>
</dbReference>
<evidence type="ECO:0000256" key="1">
    <source>
        <dbReference type="ARBA" id="ARBA00007689"/>
    </source>
</evidence>
<dbReference type="AlphaFoldDB" id="A0AB37HX57"/>
<accession>A0AB37HX57</accession>
<name>A0AB37HX57_9ACTN</name>
<dbReference type="EMBL" id="CP072385">
    <property type="protein sequence ID" value="QUC12006.1"/>
    <property type="molecule type" value="Genomic_DNA"/>
</dbReference>
<organism evidence="3 4">
    <name type="scientific">Arachnia propionica</name>
    <dbReference type="NCBI Taxonomy" id="1750"/>
    <lineage>
        <taxon>Bacteria</taxon>
        <taxon>Bacillati</taxon>
        <taxon>Actinomycetota</taxon>
        <taxon>Actinomycetes</taxon>
        <taxon>Propionibacteriales</taxon>
        <taxon>Propionibacteriaceae</taxon>
        <taxon>Arachnia</taxon>
    </lineage>
</organism>